<name>A0A6A1V1M6_9ROSI</name>
<dbReference type="GO" id="GO:0016301">
    <property type="term" value="F:kinase activity"/>
    <property type="evidence" value="ECO:0007669"/>
    <property type="project" value="UniProtKB-KW"/>
</dbReference>
<evidence type="ECO:0000256" key="2">
    <source>
        <dbReference type="ARBA" id="ARBA00022737"/>
    </source>
</evidence>
<keyword evidence="4" id="KW-0675">Receptor</keyword>
<dbReference type="Proteomes" id="UP000516437">
    <property type="component" value="Chromosome 7"/>
</dbReference>
<keyword evidence="5" id="KW-1185">Reference proteome</keyword>
<evidence type="ECO:0000313" key="5">
    <source>
        <dbReference type="Proteomes" id="UP000516437"/>
    </source>
</evidence>
<keyword evidence="4" id="KW-0808">Transferase</keyword>
<dbReference type="PANTHER" id="PTHR32099:SF42">
    <property type="entry name" value="CYSTEINE-RICH RECEPTOR-LIKE PROTEIN KINASE 9-RELATED"/>
    <property type="match status" value="1"/>
</dbReference>
<evidence type="ECO:0000313" key="4">
    <source>
        <dbReference type="EMBL" id="KAB1206592.1"/>
    </source>
</evidence>
<dbReference type="InterPro" id="IPR038408">
    <property type="entry name" value="GNK2_sf"/>
</dbReference>
<sequence>MPSIRGGHSQKIRQSLFWRKDCNHSPASSPVVLPPPPSFTTKLRDVRTQIIAVMISYLHHVCDFAKITFSRNNNYNVNLNFLLSSLSSHANTSLGRSNQSQEVWDFESEFSVLNSVANGTMHTGPIEQRLLPLSSGNYRHPVSSPMVLPPTPDVRTQTIAVMISYLHHVCDFAKKTVFENNNYSANLNSLLSSLSSHANSNMQFYNTTSAENTSDPVYGLFLCHGMSLTKDVEHASRHSNQSQEVWDIGSEFSVSNSVDNGTVHTRPIEQQLLPLSSDVRTQTSAVLISYLHHVCDFSKTTFSRNNIFSANLNSLLSSLSSYANNSLKFYNTTSTENTSDPVYGLFLYRKDVLDERCRDMRGGCREKTPQSLFQGKDFNHSSASQSIVLPPTPSSTTGIKESSKQMLTFMSEEHLDVDPYILVMTIWTIVTDSFEVYVGYEPQWYLKEPLKNPVPLVEDLELVDFDPTLLYDVPPPPAPPVEAIGENEIIDLISDTE</sequence>
<dbReference type="PROSITE" id="PS51473">
    <property type="entry name" value="GNK2"/>
    <property type="match status" value="1"/>
</dbReference>
<gene>
    <name evidence="4" type="ORF">CJ030_MR7G020477</name>
</gene>
<evidence type="ECO:0000256" key="1">
    <source>
        <dbReference type="ARBA" id="ARBA00022729"/>
    </source>
</evidence>
<accession>A0A6A1V1M6</accession>
<evidence type="ECO:0000259" key="3">
    <source>
        <dbReference type="PROSITE" id="PS51473"/>
    </source>
</evidence>
<dbReference type="PANTHER" id="PTHR32099">
    <property type="entry name" value="CYSTEINE-RICH REPEAT SECRETORY PROTEIN"/>
    <property type="match status" value="1"/>
</dbReference>
<comment type="caution">
    <text evidence="4">The sequence shown here is derived from an EMBL/GenBank/DDBJ whole genome shotgun (WGS) entry which is preliminary data.</text>
</comment>
<keyword evidence="2" id="KW-0677">Repeat</keyword>
<protein>
    <submittedName>
        <fullName evidence="4">Cysteine-rich receptor-like protein kinase 25</fullName>
    </submittedName>
</protein>
<dbReference type="Pfam" id="PF01657">
    <property type="entry name" value="Stress-antifung"/>
    <property type="match status" value="2"/>
</dbReference>
<proteinExistence type="predicted"/>
<dbReference type="EMBL" id="RXIC02000025">
    <property type="protein sequence ID" value="KAB1206592.1"/>
    <property type="molecule type" value="Genomic_DNA"/>
</dbReference>
<reference evidence="4 5" key="1">
    <citation type="journal article" date="2019" name="Plant Biotechnol. J.">
        <title>The red bayberry genome and genetic basis of sex determination.</title>
        <authorList>
            <person name="Jia H.M."/>
            <person name="Jia H.J."/>
            <person name="Cai Q.L."/>
            <person name="Wang Y."/>
            <person name="Zhao H.B."/>
            <person name="Yang W.F."/>
            <person name="Wang G.Y."/>
            <person name="Li Y.H."/>
            <person name="Zhan D.L."/>
            <person name="Shen Y.T."/>
            <person name="Niu Q.F."/>
            <person name="Chang L."/>
            <person name="Qiu J."/>
            <person name="Zhao L."/>
            <person name="Xie H.B."/>
            <person name="Fu W.Y."/>
            <person name="Jin J."/>
            <person name="Li X.W."/>
            <person name="Jiao Y."/>
            <person name="Zhou C.C."/>
            <person name="Tu T."/>
            <person name="Chai C.Y."/>
            <person name="Gao J.L."/>
            <person name="Fan L.J."/>
            <person name="van de Weg E."/>
            <person name="Wang J.Y."/>
            <person name="Gao Z.S."/>
        </authorList>
    </citation>
    <scope>NUCLEOTIDE SEQUENCE [LARGE SCALE GENOMIC DNA]</scope>
    <source>
        <tissue evidence="4">Leaves</tissue>
    </source>
</reference>
<dbReference type="Gene3D" id="3.30.430.20">
    <property type="entry name" value="Gnk2 domain, C-X8-C-X2-C motif"/>
    <property type="match status" value="2"/>
</dbReference>
<dbReference type="AlphaFoldDB" id="A0A6A1V1M6"/>
<dbReference type="InterPro" id="IPR002902">
    <property type="entry name" value="GNK2"/>
</dbReference>
<organism evidence="4 5">
    <name type="scientific">Morella rubra</name>
    <name type="common">Chinese bayberry</name>
    <dbReference type="NCBI Taxonomy" id="262757"/>
    <lineage>
        <taxon>Eukaryota</taxon>
        <taxon>Viridiplantae</taxon>
        <taxon>Streptophyta</taxon>
        <taxon>Embryophyta</taxon>
        <taxon>Tracheophyta</taxon>
        <taxon>Spermatophyta</taxon>
        <taxon>Magnoliopsida</taxon>
        <taxon>eudicotyledons</taxon>
        <taxon>Gunneridae</taxon>
        <taxon>Pentapetalae</taxon>
        <taxon>rosids</taxon>
        <taxon>fabids</taxon>
        <taxon>Fagales</taxon>
        <taxon>Myricaceae</taxon>
        <taxon>Morella</taxon>
    </lineage>
</organism>
<feature type="domain" description="Gnk2-homologous" evidence="3">
    <location>
        <begin position="290"/>
        <end position="394"/>
    </location>
</feature>
<keyword evidence="4" id="KW-0418">Kinase</keyword>
<keyword evidence="1" id="KW-0732">Signal</keyword>